<name>A0A0K2CSH4_CITFR</name>
<sequence length="289" mass="32171">MSNKKKTPDLRWLHSLPVPDVVHTTAPQLPAPVSVSGGRCYCCGADMKHLFMLPESLPLTRLAEEAHDAKARLVRAKDTLAQLASRPTPQVPAEYEKHTRALKAAQTGMQHASLAARRLALRQIPTALLTDTGLLSDTEYAEFERLTQPFNLCFICHAWHALNGFAAAQGVMVWLPDLHPRNVVALNRKALQAVFSNIPYKIREGRRVLSELTRHRLPLEERFGGWRPADYADALKRFPPVIRDDMRQKMNGVALILTPDSVTDSDVLSEIPQKKIVSALPTGTTVTQN</sequence>
<dbReference type="EMBL" id="KP987215">
    <property type="protein sequence ID" value="ALA08780.1"/>
    <property type="molecule type" value="Genomic_DNA"/>
</dbReference>
<feature type="coiled-coil region" evidence="1">
    <location>
        <begin position="59"/>
        <end position="86"/>
    </location>
</feature>
<keyword evidence="1" id="KW-0175">Coiled coil</keyword>
<gene>
    <name evidence="2" type="primary">traT</name>
    <name evidence="2" type="ORF">p112298KPC_101</name>
</gene>
<protein>
    <submittedName>
        <fullName evidence="2">Conjugal transfer protein trat</fullName>
    </submittedName>
</protein>
<keyword evidence="2" id="KW-0614">Plasmid</keyword>
<evidence type="ECO:0000256" key="1">
    <source>
        <dbReference type="SAM" id="Coils"/>
    </source>
</evidence>
<proteinExistence type="predicted"/>
<geneLocation type="plasmid" evidence="2">
    <name>p112298-KPC</name>
</geneLocation>
<dbReference type="AlphaFoldDB" id="A0A0K2CSH4"/>
<organism evidence="2">
    <name type="scientific">Citrobacter freundii</name>
    <dbReference type="NCBI Taxonomy" id="546"/>
    <lineage>
        <taxon>Bacteria</taxon>
        <taxon>Pseudomonadati</taxon>
        <taxon>Pseudomonadota</taxon>
        <taxon>Gammaproteobacteria</taxon>
        <taxon>Enterobacterales</taxon>
        <taxon>Enterobacteriaceae</taxon>
        <taxon>Citrobacter</taxon>
        <taxon>Citrobacter freundii complex</taxon>
    </lineage>
</organism>
<accession>A0A0K2CSH4</accession>
<evidence type="ECO:0000313" key="2">
    <source>
        <dbReference type="EMBL" id="ALA08780.1"/>
    </source>
</evidence>
<reference evidence="2" key="1">
    <citation type="journal article" date="2015" name="J. Antimicrob. Chemother.">
        <title>Coexistence of a novel KPC-2-encoding MDR plasmid and an NDM-1-encoding pNDM-HN380-like plasmid in a clinical isolate of Citrobacter freundii.</title>
        <authorList>
            <person name="Feng J."/>
            <person name="Qiu Y."/>
            <person name="Yin Z."/>
            <person name="Chen W."/>
            <person name="Yang H."/>
            <person name="Yang W."/>
            <person name="Wang J."/>
            <person name="Gao Y."/>
            <person name="Zhou D."/>
        </authorList>
    </citation>
    <scope>NUCLEOTIDE SEQUENCE</scope>
    <source>
        <strain evidence="2">112298</strain>
        <plasmid evidence="2">p112298-KPC</plasmid>
    </source>
</reference>